<sequence length="38" mass="4076">MYQKIKYKGDSYMFKKLVASALATGFVLSGGLDAGMAN</sequence>
<evidence type="ECO:0000313" key="2">
    <source>
        <dbReference type="Proteomes" id="UP000035214"/>
    </source>
</evidence>
<organism evidence="1 2">
    <name type="scientific">Bacillus cereus</name>
    <dbReference type="NCBI Taxonomy" id="1396"/>
    <lineage>
        <taxon>Bacteria</taxon>
        <taxon>Bacillati</taxon>
        <taxon>Bacillota</taxon>
        <taxon>Bacilli</taxon>
        <taxon>Bacillales</taxon>
        <taxon>Bacillaceae</taxon>
        <taxon>Bacillus</taxon>
        <taxon>Bacillus cereus group</taxon>
    </lineage>
</organism>
<reference evidence="1 2" key="1">
    <citation type="submission" date="2015-04" db="EMBL/GenBank/DDBJ databases">
        <title>Draft Genome Sequences of Eight Spore-Forming Food Isolates of Bacillus cereus Genome sequencing.</title>
        <authorList>
            <person name="Krawcyk A.O."/>
            <person name="de Jong A."/>
            <person name="Eijlander R.T."/>
            <person name="Berendsen E.M."/>
            <person name="Holsappel S."/>
            <person name="Wells-Bennik M."/>
            <person name="Kuipers O.P."/>
        </authorList>
    </citation>
    <scope>NUCLEOTIDE SEQUENCE [LARGE SCALE GENOMIC DNA]</scope>
    <source>
        <strain evidence="1 2">B4077</strain>
    </source>
</reference>
<comment type="caution">
    <text evidence="1">The sequence shown here is derived from an EMBL/GenBank/DDBJ whole genome shotgun (WGS) entry which is preliminary data.</text>
</comment>
<gene>
    <name evidence="1" type="ORF">B4077_3287</name>
</gene>
<dbReference type="AlphaFoldDB" id="A0A0G8EDQ9"/>
<dbReference type="Proteomes" id="UP000035214">
    <property type="component" value="Unassembled WGS sequence"/>
</dbReference>
<dbReference type="EMBL" id="LCYI01000062">
    <property type="protein sequence ID" value="KLA22341.1"/>
    <property type="molecule type" value="Genomic_DNA"/>
</dbReference>
<evidence type="ECO:0000313" key="1">
    <source>
        <dbReference type="EMBL" id="KLA22341.1"/>
    </source>
</evidence>
<name>A0A0G8EDQ9_BACCE</name>
<accession>A0A0G8EDQ9</accession>
<proteinExistence type="predicted"/>
<protein>
    <submittedName>
        <fullName evidence="1">Uncharacterized protein</fullName>
    </submittedName>
</protein>
<dbReference type="PATRIC" id="fig|1396.428.peg.2649"/>